<gene>
    <name evidence="6" type="ORF">GH714_018823</name>
</gene>
<dbReference type="Proteomes" id="UP000467840">
    <property type="component" value="Chromosome 4"/>
</dbReference>
<evidence type="ECO:0000313" key="7">
    <source>
        <dbReference type="Proteomes" id="UP000467840"/>
    </source>
</evidence>
<dbReference type="PROSITE" id="PS50011">
    <property type="entry name" value="PROTEIN_KINASE_DOM"/>
    <property type="match status" value="1"/>
</dbReference>
<evidence type="ECO:0000256" key="1">
    <source>
        <dbReference type="ARBA" id="ARBA00004193"/>
    </source>
</evidence>
<dbReference type="InterPro" id="IPR011009">
    <property type="entry name" value="Kinase-like_dom_sf"/>
</dbReference>
<dbReference type="GO" id="GO:0004674">
    <property type="term" value="F:protein serine/threonine kinase activity"/>
    <property type="evidence" value="ECO:0007669"/>
    <property type="project" value="UniProtKB-KW"/>
</dbReference>
<dbReference type="GO" id="GO:0005524">
    <property type="term" value="F:ATP binding"/>
    <property type="evidence" value="ECO:0007669"/>
    <property type="project" value="InterPro"/>
</dbReference>
<dbReference type="Gene3D" id="1.10.510.10">
    <property type="entry name" value="Transferase(Phosphotransferase) domain 1"/>
    <property type="match status" value="1"/>
</dbReference>
<dbReference type="EMBL" id="JAAGAX010000010">
    <property type="protein sequence ID" value="KAF2300978.1"/>
    <property type="molecule type" value="Genomic_DNA"/>
</dbReference>
<proteinExistence type="predicted"/>
<organism evidence="6 7">
    <name type="scientific">Hevea brasiliensis</name>
    <name type="common">Para rubber tree</name>
    <name type="synonym">Siphonia brasiliensis</name>
    <dbReference type="NCBI Taxonomy" id="3981"/>
    <lineage>
        <taxon>Eukaryota</taxon>
        <taxon>Viridiplantae</taxon>
        <taxon>Streptophyta</taxon>
        <taxon>Embryophyta</taxon>
        <taxon>Tracheophyta</taxon>
        <taxon>Spermatophyta</taxon>
        <taxon>Magnoliopsida</taxon>
        <taxon>eudicotyledons</taxon>
        <taxon>Gunneridae</taxon>
        <taxon>Pentapetalae</taxon>
        <taxon>rosids</taxon>
        <taxon>fabids</taxon>
        <taxon>Malpighiales</taxon>
        <taxon>Euphorbiaceae</taxon>
        <taxon>Crotonoideae</taxon>
        <taxon>Micrandreae</taxon>
        <taxon>Hevea</taxon>
    </lineage>
</organism>
<evidence type="ECO:0000256" key="2">
    <source>
        <dbReference type="ARBA" id="ARBA00022527"/>
    </source>
</evidence>
<dbReference type="SUPFAM" id="SSF56112">
    <property type="entry name" value="Protein kinase-like (PK-like)"/>
    <property type="match status" value="1"/>
</dbReference>
<evidence type="ECO:0000256" key="4">
    <source>
        <dbReference type="ARBA" id="ARBA00023288"/>
    </source>
</evidence>
<dbReference type="PROSITE" id="PS51257">
    <property type="entry name" value="PROKAR_LIPOPROTEIN"/>
    <property type="match status" value="1"/>
</dbReference>
<keyword evidence="7" id="KW-1185">Reference proteome</keyword>
<sequence length="179" mass="20481">MRQVPVLHLPGEDGCFERAYPLLLVVSCGCCKPLKREPMLVSKACALSWNYERFIVYDYMLKHSLITHLRDQLASDCMLDCTRRMTIAIGSAEEQAYLHHKANPHLIYRDIRGRDVLLDEELQACTVTSGLIAAFHRGFWLPEILCLSGQHGTFKTCSQWCFVLLKEFNMAADFRLNGI</sequence>
<dbReference type="AlphaFoldDB" id="A0A6A6LL31"/>
<evidence type="ECO:0000256" key="3">
    <source>
        <dbReference type="ARBA" id="ARBA00023136"/>
    </source>
</evidence>
<evidence type="ECO:0000259" key="5">
    <source>
        <dbReference type="PROSITE" id="PS50011"/>
    </source>
</evidence>
<dbReference type="InterPro" id="IPR000719">
    <property type="entry name" value="Prot_kinase_dom"/>
</dbReference>
<keyword evidence="3" id="KW-0472">Membrane</keyword>
<keyword evidence="2" id="KW-0723">Serine/threonine-protein kinase</keyword>
<dbReference type="PANTHER" id="PTHR47985">
    <property type="entry name" value="OS07G0668900 PROTEIN"/>
    <property type="match status" value="1"/>
</dbReference>
<keyword evidence="2" id="KW-0808">Transferase</keyword>
<evidence type="ECO:0000313" key="6">
    <source>
        <dbReference type="EMBL" id="KAF2300978.1"/>
    </source>
</evidence>
<keyword evidence="4" id="KW-0449">Lipoprotein</keyword>
<dbReference type="PANTHER" id="PTHR47985:SF44">
    <property type="entry name" value="SERINE_THREONINE-PROTEIN KINASE PBS1"/>
    <property type="match status" value="1"/>
</dbReference>
<name>A0A6A6LL31_HEVBR</name>
<accession>A0A6A6LL31</accession>
<dbReference type="GO" id="GO:0005886">
    <property type="term" value="C:plasma membrane"/>
    <property type="evidence" value="ECO:0007669"/>
    <property type="project" value="UniProtKB-SubCell"/>
</dbReference>
<feature type="domain" description="Protein kinase" evidence="5">
    <location>
        <begin position="1"/>
        <end position="179"/>
    </location>
</feature>
<protein>
    <recommendedName>
        <fullName evidence="5">Protein kinase domain-containing protein</fullName>
    </recommendedName>
</protein>
<comment type="caution">
    <text evidence="6">The sequence shown here is derived from an EMBL/GenBank/DDBJ whole genome shotgun (WGS) entry which is preliminary data.</text>
</comment>
<reference evidence="6 7" key="1">
    <citation type="journal article" date="2020" name="Mol. Plant">
        <title>The Chromosome-Based Rubber Tree Genome Provides New Insights into Spurge Genome Evolution and Rubber Biosynthesis.</title>
        <authorList>
            <person name="Liu J."/>
            <person name="Shi C."/>
            <person name="Shi C.C."/>
            <person name="Li W."/>
            <person name="Zhang Q.J."/>
            <person name="Zhang Y."/>
            <person name="Li K."/>
            <person name="Lu H.F."/>
            <person name="Shi C."/>
            <person name="Zhu S.T."/>
            <person name="Xiao Z.Y."/>
            <person name="Nan H."/>
            <person name="Yue Y."/>
            <person name="Zhu X.G."/>
            <person name="Wu Y."/>
            <person name="Hong X.N."/>
            <person name="Fan G.Y."/>
            <person name="Tong Y."/>
            <person name="Zhang D."/>
            <person name="Mao C.L."/>
            <person name="Liu Y.L."/>
            <person name="Hao S.J."/>
            <person name="Liu W.Q."/>
            <person name="Lv M.Q."/>
            <person name="Zhang H.B."/>
            <person name="Liu Y."/>
            <person name="Hu-Tang G.R."/>
            <person name="Wang J.P."/>
            <person name="Wang J.H."/>
            <person name="Sun Y.H."/>
            <person name="Ni S.B."/>
            <person name="Chen W.B."/>
            <person name="Zhang X.C."/>
            <person name="Jiao Y.N."/>
            <person name="Eichler E.E."/>
            <person name="Li G.H."/>
            <person name="Liu X."/>
            <person name="Gao L.Z."/>
        </authorList>
    </citation>
    <scope>NUCLEOTIDE SEQUENCE [LARGE SCALE GENOMIC DNA]</scope>
    <source>
        <strain evidence="7">cv. GT1</strain>
        <tissue evidence="6">Leaf</tissue>
    </source>
</reference>
<comment type="subcellular location">
    <subcellularLocation>
        <location evidence="1">Cell membrane</location>
        <topology evidence="1">Lipid-anchor</topology>
    </subcellularLocation>
</comment>
<keyword evidence="2" id="KW-0418">Kinase</keyword>